<feature type="compositionally biased region" description="Polar residues" evidence="2">
    <location>
        <begin position="59"/>
        <end position="79"/>
    </location>
</feature>
<dbReference type="AlphaFoldDB" id="A0AA38S2T7"/>
<dbReference type="Proteomes" id="UP001174691">
    <property type="component" value="Unassembled WGS sequence"/>
</dbReference>
<comment type="caution">
    <text evidence="3">The sequence shown here is derived from an EMBL/GenBank/DDBJ whole genome shotgun (WGS) entry which is preliminary data.</text>
</comment>
<accession>A0AA38S2T7</accession>
<feature type="compositionally biased region" description="Low complexity" evidence="2">
    <location>
        <begin position="34"/>
        <end position="58"/>
    </location>
</feature>
<feature type="region of interest" description="Disordered" evidence="2">
    <location>
        <begin position="596"/>
        <end position="716"/>
    </location>
</feature>
<proteinExistence type="predicted"/>
<feature type="compositionally biased region" description="Acidic residues" evidence="2">
    <location>
        <begin position="648"/>
        <end position="662"/>
    </location>
</feature>
<evidence type="ECO:0000256" key="2">
    <source>
        <dbReference type="SAM" id="MobiDB-lite"/>
    </source>
</evidence>
<feature type="region of interest" description="Disordered" evidence="2">
    <location>
        <begin position="1"/>
        <end position="206"/>
    </location>
</feature>
<dbReference type="EMBL" id="JANBVN010000078">
    <property type="protein sequence ID" value="KAJ9149619.1"/>
    <property type="molecule type" value="Genomic_DNA"/>
</dbReference>
<sequence length="737" mass="78764">MSVSGSHNGTAQHSKTSSNPEAPAQTPPEPPSETTPSSGHRAARTSPPQRRSPPVSRTAVVSTLRYSTVSEAPTAQSRDGASPKRKKSTLRTALGRLFGRKKKSRESQGSSPTSGRTSGMLSSTQHRSDPSALSRGKDGEPKRSASLPITEYDRALRSHSIGPDTITAIESARNSLQTTNTNDMGPSPGRKRAATTGGRLFPSYHTSSLRVGRASVEGGWAGGLSPRPASTHGRGSRVIPGELEDPSEIGRAITSDSGAGARRRSRSLSGLNDIFAAGGASLGETRTIEVRRRSDEIKYWRESYNQGFRSPLSSNAPEKDETEIQGDRDQDDTKSGVADESTPQSPIDNEQQAQQLPPKTPPEPFNFESITRDMVGMRITQAASMDTRIGGLEARMARVERLVDQLCHSVPGFKTPMAETPLPGPTSDPSSFSFAFTTNASPPTIPAIYQTMSSDLGISRNRPSTADDDDSLRQSSHFSFGEAQTYIGSLHPPSSSATGTQSLTATAPPAATHPPFSPSNRPTSTATVRGTTSLPTLGRDNTDQLSGAADEDYYPAALEAERVARQDLEAQVAKLSQRLNTLSATMYAMVRGESGGGLAKARSQDQLRVQPPTDPSNNKLPAAAAQQARSVHPVMPPPHKQATLSAFDAEDNEDRQTEEEEFLTPGEERSTLGGYGFGVFGEPTRGGDEEETEEEGDVTEAEEEEEEYDNGKRKKAARTLSLSQLTLGKKGGQAVRI</sequence>
<gene>
    <name evidence="3" type="ORF">NKR19_g5620</name>
</gene>
<keyword evidence="1" id="KW-0175">Coiled coil</keyword>
<feature type="compositionally biased region" description="Acidic residues" evidence="2">
    <location>
        <begin position="688"/>
        <end position="708"/>
    </location>
</feature>
<keyword evidence="4" id="KW-1185">Reference proteome</keyword>
<feature type="compositionally biased region" description="Polar residues" evidence="2">
    <location>
        <begin position="107"/>
        <end position="125"/>
    </location>
</feature>
<feature type="region of interest" description="Disordered" evidence="2">
    <location>
        <begin position="307"/>
        <end position="367"/>
    </location>
</feature>
<feature type="compositionally biased region" description="Polar residues" evidence="2">
    <location>
        <begin position="341"/>
        <end position="357"/>
    </location>
</feature>
<evidence type="ECO:0000313" key="3">
    <source>
        <dbReference type="EMBL" id="KAJ9149619.1"/>
    </source>
</evidence>
<feature type="compositionally biased region" description="Polar residues" evidence="2">
    <location>
        <begin position="1"/>
        <end position="19"/>
    </location>
</feature>
<feature type="compositionally biased region" description="Basic and acidic residues" evidence="2">
    <location>
        <begin position="325"/>
        <end position="334"/>
    </location>
</feature>
<feature type="compositionally biased region" description="Polar residues" evidence="2">
    <location>
        <begin position="172"/>
        <end position="184"/>
    </location>
</feature>
<feature type="compositionally biased region" description="Polar residues" evidence="2">
    <location>
        <begin position="518"/>
        <end position="535"/>
    </location>
</feature>
<reference evidence="3" key="1">
    <citation type="submission" date="2022-07" db="EMBL/GenBank/DDBJ databases">
        <title>Fungi with potential for degradation of polypropylene.</title>
        <authorList>
            <person name="Gostincar C."/>
        </authorList>
    </citation>
    <scope>NUCLEOTIDE SEQUENCE</scope>
    <source>
        <strain evidence="3">EXF-13287</strain>
    </source>
</reference>
<feature type="coiled-coil region" evidence="1">
    <location>
        <begin position="558"/>
        <end position="585"/>
    </location>
</feature>
<evidence type="ECO:0000256" key="1">
    <source>
        <dbReference type="SAM" id="Coils"/>
    </source>
</evidence>
<name>A0AA38S2T7_9PEZI</name>
<feature type="compositionally biased region" description="Polar residues" evidence="2">
    <location>
        <begin position="492"/>
        <end position="503"/>
    </location>
</feature>
<evidence type="ECO:0000313" key="4">
    <source>
        <dbReference type="Proteomes" id="UP001174691"/>
    </source>
</evidence>
<organism evidence="3 4">
    <name type="scientific">Coniochaeta hoffmannii</name>
    <dbReference type="NCBI Taxonomy" id="91930"/>
    <lineage>
        <taxon>Eukaryota</taxon>
        <taxon>Fungi</taxon>
        <taxon>Dikarya</taxon>
        <taxon>Ascomycota</taxon>
        <taxon>Pezizomycotina</taxon>
        <taxon>Sordariomycetes</taxon>
        <taxon>Sordariomycetidae</taxon>
        <taxon>Coniochaetales</taxon>
        <taxon>Coniochaetaceae</taxon>
        <taxon>Coniochaeta</taxon>
    </lineage>
</organism>
<feature type="region of interest" description="Disordered" evidence="2">
    <location>
        <begin position="486"/>
        <end position="547"/>
    </location>
</feature>
<feature type="compositionally biased region" description="Polar residues" evidence="2">
    <location>
        <begin position="307"/>
        <end position="316"/>
    </location>
</feature>
<feature type="region of interest" description="Disordered" evidence="2">
    <location>
        <begin position="220"/>
        <end position="264"/>
    </location>
</feature>
<protein>
    <submittedName>
        <fullName evidence="3">Uncharacterized protein</fullName>
    </submittedName>
</protein>